<dbReference type="Proteomes" id="UP001177260">
    <property type="component" value="Unassembled WGS sequence"/>
</dbReference>
<evidence type="ECO:0000313" key="2">
    <source>
        <dbReference type="Proteomes" id="UP001177260"/>
    </source>
</evidence>
<comment type="caution">
    <text evidence="1">The sequence shown here is derived from an EMBL/GenBank/DDBJ whole genome shotgun (WGS) entry which is preliminary data.</text>
</comment>
<accession>A0ACC3ANY8</accession>
<keyword evidence="2" id="KW-1185">Reference proteome</keyword>
<gene>
    <name evidence="1" type="ORF">N8T08_001166</name>
</gene>
<reference evidence="1 2" key="1">
    <citation type="journal article" date="2023" name="ACS Omega">
        <title>Identification of the Neoaspergillic Acid Biosynthesis Gene Cluster by Establishing an In Vitro CRISPR-Ribonucleoprotein Genetic System in Aspergillus melleus.</title>
        <authorList>
            <person name="Yuan B."/>
            <person name="Grau M.F."/>
            <person name="Murata R.M."/>
            <person name="Torok T."/>
            <person name="Venkateswaran K."/>
            <person name="Stajich J.E."/>
            <person name="Wang C.C.C."/>
        </authorList>
    </citation>
    <scope>NUCLEOTIDE SEQUENCE [LARGE SCALE GENOMIC DNA]</scope>
    <source>
        <strain evidence="1 2">IMV 1140</strain>
    </source>
</reference>
<evidence type="ECO:0000313" key="1">
    <source>
        <dbReference type="EMBL" id="KAK1139236.1"/>
    </source>
</evidence>
<proteinExistence type="predicted"/>
<name>A0ACC3ANY8_9EURO</name>
<organism evidence="1 2">
    <name type="scientific">Aspergillus melleus</name>
    <dbReference type="NCBI Taxonomy" id="138277"/>
    <lineage>
        <taxon>Eukaryota</taxon>
        <taxon>Fungi</taxon>
        <taxon>Dikarya</taxon>
        <taxon>Ascomycota</taxon>
        <taxon>Pezizomycotina</taxon>
        <taxon>Eurotiomycetes</taxon>
        <taxon>Eurotiomycetidae</taxon>
        <taxon>Eurotiales</taxon>
        <taxon>Aspergillaceae</taxon>
        <taxon>Aspergillus</taxon>
        <taxon>Aspergillus subgen. Circumdati</taxon>
    </lineage>
</organism>
<protein>
    <submittedName>
        <fullName evidence="1">Uncharacterized protein</fullName>
    </submittedName>
</protein>
<dbReference type="EMBL" id="JAOPJF010000113">
    <property type="protein sequence ID" value="KAK1139236.1"/>
    <property type="molecule type" value="Genomic_DNA"/>
</dbReference>
<sequence length="1383" mass="157191">MRQPKDGRLTRIGNRLKRMLKTDNRGQKTDASVPGGAQGSRQRDQGLPLSSTFADMRVNNPDVSAPDAQSMSPIHDALWFKAYTNLREDKDRVKYVEAYEQLVSERFVKQSAMEAPFPRVDQPLPANEDQMKEIIKESLKKVEKYKTALERTDNVLGIVKSLKSILDTPLRNIPQTSLPWAVVSSTLDSDNIKRDTPLETLRSDLRERILEFYQSILFYQMKSVCFYHRSQFMVLARGLAGLDDWDGDLQNVMAAERTLQIDSIQYEQMRKKISDQESKNREEYGRCLRNIRGADPRAQIKGIQEQEELIEDLYSWVLETREYQQFVQWEQPDTPAILTIKGGAGTGKTRLLLGVIKEIENQGLSEAEPPVILYFFCQRTDDRANNGVAVLRSLIWLLLLQQPQLLRYIQSLDFQSGEKFATEKHAFTNLRDILEEMLADSSLGRIVLVLDAMDECEDATRKQLFAFLSHAAQASPRIKWLVSGRPHSFQDIACSSHSVIDFDSCDRSRFINLYIKRKIAHLQAALGVREIKFKGAYMKRVEAELQMKASNTFIWVSLVCNKLLTMCEKNQFYEPVCNEIIRNVPGELQELYTFLLNRLDSQVDTEQMSKWCKHVLAVAMLARRPLALPEIELLADLPENAAMPVVQECQSFLAIRNETVYFIHQSAQDYLVEHSMSLYTGAKYGLQKISHIQQRFHHQIFRMCLKGMQEALKQDIYNLGRPGALTHEIEKPDPDPLRTVAYACQYWIYHLAQNEVEETNIRDVFQLLHKNFLHWLEALSLLSIFPASIGLLEQLRSLPETQKNSGLCEFLYDAKRFILKHLSIAVQAPLQLYSSALIFTPEESIVRRRFEDSIPTWILRPPKVEREWGALLQTLEHRNSVDCIAFSSDSQLVISGSYDRTVKVWDTSTGALQKSLNHGEPVYAIALSPNDRLLASGSKDRVRLWDTETWATIQTLDHQGHSEPLDLVFSPNGQHLFARAKDSKVTIWKKCATEWSQTWAHTPCHPLSEASFNSNSESITLSFANRNTVIWNMKENSFQTSTVPLGLEASDNPSIFSPDRLLFASLEDSTTVKIRNTATWDVECRINSSHIRSMSISPDNNTVALAIKDSAVELWGIKSTLLQQTFKTRSLMLNTVRFSPNSQFLACGLFGKIGLWDATSQAKTDEPPEGHSDSVWVVKISPDGSQVATAGVDEVVKLWDLRTGSPKRKLLGLSHMVTKAAFSSNSKLLVAAAYMNVEIAVWNVEDGHLIQKFKPSQSGEDDGIEFSRDNRMVFLRGEHGVQSWDVEAGFHVPGDSTNDLHLHEMQTAVSPIDSRIGFDDEWVSIGGEKVLWLAPDYRPNSWAARNNTIVIGPESGHVYFLWFDLNNDLFRKTETGPQASESL</sequence>